<evidence type="ECO:0000256" key="1">
    <source>
        <dbReference type="ARBA" id="ARBA00004442"/>
    </source>
</evidence>
<feature type="domain" description="TonB-dependent receptor plug" evidence="4">
    <location>
        <begin position="128"/>
        <end position="215"/>
    </location>
</feature>
<feature type="domain" description="Outer membrane protein beta-barrel" evidence="5">
    <location>
        <begin position="390"/>
        <end position="786"/>
    </location>
</feature>
<dbReference type="Gene3D" id="2.40.170.20">
    <property type="entry name" value="TonB-dependent receptor, beta-barrel domain"/>
    <property type="match status" value="1"/>
</dbReference>
<evidence type="ECO:0000256" key="2">
    <source>
        <dbReference type="ARBA" id="ARBA00023136"/>
    </source>
</evidence>
<dbReference type="PANTHER" id="PTHR40980">
    <property type="entry name" value="PLUG DOMAIN-CONTAINING PROTEIN"/>
    <property type="match status" value="1"/>
</dbReference>
<organism evidence="6 7">
    <name type="scientific">Aquirufa nivalisilvae</name>
    <dbReference type="NCBI Taxonomy" id="2516557"/>
    <lineage>
        <taxon>Bacteria</taxon>
        <taxon>Pseudomonadati</taxon>
        <taxon>Bacteroidota</taxon>
        <taxon>Cytophagia</taxon>
        <taxon>Cytophagales</taxon>
        <taxon>Flectobacillaceae</taxon>
        <taxon>Aquirufa</taxon>
    </lineage>
</organism>
<dbReference type="SUPFAM" id="SSF49464">
    <property type="entry name" value="Carboxypeptidase regulatory domain-like"/>
    <property type="match status" value="1"/>
</dbReference>
<name>A0A2S2DY99_9BACT</name>
<evidence type="ECO:0000256" key="3">
    <source>
        <dbReference type="ARBA" id="ARBA00023237"/>
    </source>
</evidence>
<keyword evidence="2" id="KW-0472">Membrane</keyword>
<evidence type="ECO:0000259" key="4">
    <source>
        <dbReference type="Pfam" id="PF07715"/>
    </source>
</evidence>
<keyword evidence="7" id="KW-1185">Reference proteome</keyword>
<dbReference type="InterPro" id="IPR036942">
    <property type="entry name" value="Beta-barrel_TonB_sf"/>
</dbReference>
<dbReference type="InterPro" id="IPR041700">
    <property type="entry name" value="OMP_b-brl_3"/>
</dbReference>
<dbReference type="Proteomes" id="UP000245468">
    <property type="component" value="Chromosome"/>
</dbReference>
<keyword evidence="3" id="KW-0998">Cell outer membrane</keyword>
<evidence type="ECO:0000313" key="7">
    <source>
        <dbReference type="Proteomes" id="UP000245468"/>
    </source>
</evidence>
<gene>
    <name evidence="6" type="ORF">HME7025_02538</name>
</gene>
<evidence type="ECO:0000259" key="5">
    <source>
        <dbReference type="Pfam" id="PF14905"/>
    </source>
</evidence>
<dbReference type="SUPFAM" id="SSF56935">
    <property type="entry name" value="Porins"/>
    <property type="match status" value="1"/>
</dbReference>
<dbReference type="InterPro" id="IPR037066">
    <property type="entry name" value="Plug_dom_sf"/>
</dbReference>
<dbReference type="Pfam" id="PF14905">
    <property type="entry name" value="OMP_b-brl_3"/>
    <property type="match status" value="1"/>
</dbReference>
<dbReference type="Gene3D" id="2.170.130.10">
    <property type="entry name" value="TonB-dependent receptor, plug domain"/>
    <property type="match status" value="1"/>
</dbReference>
<dbReference type="EMBL" id="CP029346">
    <property type="protein sequence ID" value="AWL10378.1"/>
    <property type="molecule type" value="Genomic_DNA"/>
</dbReference>
<dbReference type="Pfam" id="PF13715">
    <property type="entry name" value="CarbopepD_reg_2"/>
    <property type="match status" value="1"/>
</dbReference>
<comment type="subcellular location">
    <subcellularLocation>
        <location evidence="1">Cell outer membrane</location>
    </subcellularLocation>
</comment>
<evidence type="ECO:0008006" key="8">
    <source>
        <dbReference type="Google" id="ProtNLM"/>
    </source>
</evidence>
<reference evidence="7" key="1">
    <citation type="submission" date="2018-05" db="EMBL/GenBank/DDBJ databases">
        <title>Pseudarcicella sp. HME7025 Genome sequencing and assembly.</title>
        <authorList>
            <person name="Kim H."/>
            <person name="Kang H."/>
            <person name="Joh K."/>
        </authorList>
    </citation>
    <scope>NUCLEOTIDE SEQUENCE [LARGE SCALE GENOMIC DNA]</scope>
    <source>
        <strain evidence="7">HME7025</strain>
    </source>
</reference>
<proteinExistence type="predicted"/>
<evidence type="ECO:0000313" key="6">
    <source>
        <dbReference type="EMBL" id="AWL10378.1"/>
    </source>
</evidence>
<dbReference type="OrthoDB" id="905812at2"/>
<dbReference type="Pfam" id="PF07715">
    <property type="entry name" value="Plug"/>
    <property type="match status" value="1"/>
</dbReference>
<dbReference type="PANTHER" id="PTHR40980:SF4">
    <property type="entry name" value="TONB-DEPENDENT RECEPTOR-LIKE BETA-BARREL DOMAIN-CONTAINING PROTEIN"/>
    <property type="match status" value="1"/>
</dbReference>
<dbReference type="AlphaFoldDB" id="A0A2S2DY99"/>
<dbReference type="RefSeq" id="WP_109324612.1">
    <property type="nucleotide sequence ID" value="NZ_CP029346.1"/>
</dbReference>
<dbReference type="KEGG" id="psez:HME7025_02538"/>
<accession>A0A2S2DY99</accession>
<dbReference type="InterPro" id="IPR008969">
    <property type="entry name" value="CarboxyPept-like_regulatory"/>
</dbReference>
<protein>
    <recommendedName>
        <fullName evidence="8">TonB-dependent receptor</fullName>
    </recommendedName>
</protein>
<dbReference type="GO" id="GO:0009279">
    <property type="term" value="C:cell outer membrane"/>
    <property type="evidence" value="ECO:0007669"/>
    <property type="project" value="UniProtKB-SubCell"/>
</dbReference>
<sequence length="809" mass="92517">MKKSLLVILLTVFNISIVISQGKTISGKLVDQLSRQKIEFASISLWKKDSTVWKGTLSDTLGNFEFRDVPNNLSFIKFQALSYKTRTISLQEFQASKSHEISLEAENQTLNEIIVKGEKAVASLQIDKQTFQTKQFQNAANGTGMDLMQRLPAVTINTEGEISLRGSSGFILLVDGKPSTRTPADILAQLPANIIESIEIITSPSAKYDADGKAGMINIITKKNTRIGTAWSGNIMNGGTLPLRFGSDLQWTFTDKKWSVFAAADYRRYDIDGYRVGEIRTKYQDTLTYMPSVGVRNYMDFQYSIRAGGSFQASSKDIWNWSAYMGEKQTDRTANLHYQDFINANPSRELFSAFNTNQVPYRQFYNQNLFVRSGKFQTYNIDYTRTYANQGKLSLLGLYEYSKLGGPLNNYDTYEGNNKLLLWERSTETSPLNAWRFQVDYSLPLRANNKLEFGYHFRHLNHQGDFLFERFAEGTSSWVSDPNYTDKMELVQRIHAPYIQLNGSNKQFSYALGLRSEWMDRTLTHAGEPGKTYALNQVYLFPSLQGIWKLDGEKTLRIGYSRRIERPTSKLMSPFKNHRHAETVETGDPNLLPEIANVVEVGLSKGFENFSFTATAYVNFLHDKVFRVNEIYSRTILGRTYTNAGNSQSTGIEFLTEYRPAKIWKVYLSGNLYQFDVQGNFRGIETQQSSFNYNLNGNTSLDISPKLRFAWDFTYLSKSVTTQGHDSDLLLSNVSLKYTLWENRANLNLQCLNVFNSNIQTIVTQTPTFFSSTDYRKWDRVIQLSFGFRINDRGQKTKSTKTEYGEKEF</sequence>
<dbReference type="InterPro" id="IPR012910">
    <property type="entry name" value="Plug_dom"/>
</dbReference>